<sequence>MTNVRKFLFSSLGTTPRLCLKNCLTASSEFESVASVLAGVPLVFPAKLTFAMKPVPNRDFNLIDVPMHRSLPFAMIPIRSLSISASSIECVVRIMARPCLAFSIMSHTCLLLIGSIPVVGSSRIINLGSPIRAIATLSRRFIPPL</sequence>
<dbReference type="EMBL" id="GISG01030227">
    <property type="protein sequence ID" value="MBA4620341.1"/>
    <property type="molecule type" value="Transcribed_RNA"/>
</dbReference>
<reference evidence="1" key="1">
    <citation type="journal article" date="2013" name="J. Plant Res.">
        <title>Effect of fungi and light on seed germination of three Opuntia species from semiarid lands of central Mexico.</title>
        <authorList>
            <person name="Delgado-Sanchez P."/>
            <person name="Jimenez-Bremont J.F."/>
            <person name="Guerrero-Gonzalez Mde L."/>
            <person name="Flores J."/>
        </authorList>
    </citation>
    <scope>NUCLEOTIDE SEQUENCE</scope>
    <source>
        <tissue evidence="1">Cladode</tissue>
    </source>
</reference>
<reference evidence="1" key="2">
    <citation type="submission" date="2020-07" db="EMBL/GenBank/DDBJ databases">
        <authorList>
            <person name="Vera ALvarez R."/>
            <person name="Arias-Moreno D.M."/>
            <person name="Jimenez-Jacinto V."/>
            <person name="Jimenez-Bremont J.F."/>
            <person name="Swaminathan K."/>
            <person name="Moose S.P."/>
            <person name="Guerrero-Gonzalez M.L."/>
            <person name="Marino-Ramirez L."/>
            <person name="Landsman D."/>
            <person name="Rodriguez-Kessler M."/>
            <person name="Delgado-Sanchez P."/>
        </authorList>
    </citation>
    <scope>NUCLEOTIDE SEQUENCE</scope>
    <source>
        <tissue evidence="1">Cladode</tissue>
    </source>
</reference>
<protein>
    <submittedName>
        <fullName evidence="1">Uncharacterized protein</fullName>
    </submittedName>
</protein>
<evidence type="ECO:0000313" key="1">
    <source>
        <dbReference type="EMBL" id="MBA4620341.1"/>
    </source>
</evidence>
<accession>A0A7C9CKD5</accession>
<proteinExistence type="predicted"/>
<organism evidence="1">
    <name type="scientific">Opuntia streptacantha</name>
    <name type="common">Prickly pear cactus</name>
    <name type="synonym">Opuntia cardona</name>
    <dbReference type="NCBI Taxonomy" id="393608"/>
    <lineage>
        <taxon>Eukaryota</taxon>
        <taxon>Viridiplantae</taxon>
        <taxon>Streptophyta</taxon>
        <taxon>Embryophyta</taxon>
        <taxon>Tracheophyta</taxon>
        <taxon>Spermatophyta</taxon>
        <taxon>Magnoliopsida</taxon>
        <taxon>eudicotyledons</taxon>
        <taxon>Gunneridae</taxon>
        <taxon>Pentapetalae</taxon>
        <taxon>Caryophyllales</taxon>
        <taxon>Cactineae</taxon>
        <taxon>Cactaceae</taxon>
        <taxon>Opuntioideae</taxon>
        <taxon>Opuntia</taxon>
    </lineage>
</organism>
<name>A0A7C9CKD5_OPUST</name>
<dbReference type="AlphaFoldDB" id="A0A7C9CKD5"/>